<name>A0A3N1XPS8_9FIRM</name>
<feature type="transmembrane region" description="Helical" evidence="1">
    <location>
        <begin position="1764"/>
        <end position="1783"/>
    </location>
</feature>
<dbReference type="InterPro" id="IPR022038">
    <property type="entry name" value="Ig-like_bact"/>
</dbReference>
<sequence length="1790" mass="201253">MDLKEYYRRKIALILICVMFMVSLLSNDMLYAASASDGPDAASGSAISVTSGSAIDATTGSAIEVTTGPAVVVTPPAIVLKEQEALYFSDTVPDQVDYGTESVDLSVEGGSGTGEVSYHILSGEENAVIENGNQLIIKNAGNVEVEAVKAEDEEYLEASVSKNIEIVKKEVTIQINTSKYRGQQNPDFEEIMVQMIQSSLIDGDSINRVPGGDYLIVYQWGCEQITLPEILCTAKKFSKGTYPVKFSKDRVECGNYSFTFVEGELRIDEFTDKKYVILPDKEGSRLYNQDVTILPDNGYKVLESDSTGGVWESSEDAVDKLIYTEEGEYKVYFHLYNESMNSTSVLFSEEFVIDKTLPDIDYEFDKEQAPVKENYYNAYRTLNISLEDEHFSDELISITVEKDGELTAIPDSEWNTTKKEDKSWAFSIVLEDGEYENLKIVCTDKADNVSETVIGEKFIIDTTPPSMDICFTNNNPVNGNYYNTSRLALVFVNEKNFDPEDMYIEIIKDGEPGTVSGSAITWKKVGNSYGSEILFSKDGKYTLNMKYIDPAGNPANDVSSEEFIIDRTLPEIIVSYDNNDVKNNRFYQNNRTATISIKEKNFNSSDIQISLKKKVGIGIAEEVDLSHLTWEGEDDTYVETIVYDEDAEYIFHISYTDLAGNRNETLEDDSFVVDKEAPVNLKVQYNNDPVKEFLSGITGGLFFNKSTKVTVFAEDITAGVDQIHYSYIRENGEIQNGILNETEEEAGVYSSYFQIEPEFKGHIEVTIFDRAGNFVSATDEEIVIDSIPPEIHVSYDKRIASGYYNESRTATIQITENNFDVEDVVISVTKGEKEVPELIPSKESWKKVEGKENVYQTTICFDNDGKYQLKISYTDKSLNKGNPYESELFVIDKTRPELSVKYDNNNSAEGNYYNAKRTATITIKEENFSNSEVKVTITAKDIFGKEITVPDISSWDKQGDISTAHIEFAQDAIYTFDINYTDLAGNKANEYPTDNFVVDTKAPVILSDDMIYKKKNSGSLAKFINYISFGYFCNETVQVSVKSTDETSGMKSIIYYTEDKEKGKSQETTLPLGKEGESVQTITFDIPPNFKGTVYAIGQDYAHNKSTEYTKAKSIIIKKADKNASDTITIKPLTEPNKNGFYNSDVEVALKILEPYSGINKFTYDVGATSPVTVNLEQKEDITYEWNKIVKLDALSNNNNNVGINITYNDNAGNENIIAEKDIKIDVTRPVLDVTYDNNDFLNSTYYCKERTATIQIEELNFNPEDVKITIYKDNELVQNLTPKTDNWKSKGIVHTAHIRFAEDGDYRFQVSYTDLADNEASYEHDDEFTIDLTKPVLQVTFDNNAVLNTSYYKESRQAKVVIQEHNFNPEDVNITMTGSYNGKGIPLPGVSSWNTEGDTHTATISFGNDGDYSLMLDYTDMAGNRIDPFEKQEFTIDTTAPELQITGVEDKHAYNGELKPVIEYTDTNFNTQQVSVSLKGYKKGEVSQKGHAIRMGNGEKIILDIFPILQNMDDFYTLSVKVEDNAGNETEAKLSFSVNRFGSVYSVDDKTEKIRNSYINQEVDLVLMETNVDSLKEYSINYSKDGIIQALHKGQDYKVEQFYESGGWNQYVYTIYSKNFAAEGNYIVMVASSDNAGNLSNNNIKKEEIQFTVDKTKPKATVLGIESGAIYNTETEKARIVVKDNLRLSDVKLSLNGKKVSGWKEESLHNEAGDFSIEIPESNNKQNLEVEFEDAAGNTGSLKVDEFLVTQNRWVQYYNNKKAIYASFGMGGIAIAMIARMLRRRKKIQ</sequence>
<protein>
    <submittedName>
        <fullName evidence="3">Ig-like domain-containing protein</fullName>
    </submittedName>
</protein>
<proteinExistence type="predicted"/>
<accession>A0A3N1XPS8</accession>
<keyword evidence="4" id="KW-1185">Reference proteome</keyword>
<evidence type="ECO:0000313" key="4">
    <source>
        <dbReference type="Proteomes" id="UP000273083"/>
    </source>
</evidence>
<dbReference type="EMBL" id="RJVG01000004">
    <property type="protein sequence ID" value="ROR28673.1"/>
    <property type="molecule type" value="Genomic_DNA"/>
</dbReference>
<dbReference type="OrthoDB" id="3193440at2"/>
<feature type="domain" description="Ig-like" evidence="2">
    <location>
        <begin position="1410"/>
        <end position="1538"/>
    </location>
</feature>
<comment type="caution">
    <text evidence="3">The sequence shown here is derived from an EMBL/GenBank/DDBJ whole genome shotgun (WGS) entry which is preliminary data.</text>
</comment>
<keyword evidence="1" id="KW-0472">Membrane</keyword>
<organism evidence="3 4">
    <name type="scientific">Mobilisporobacter senegalensis</name>
    <dbReference type="NCBI Taxonomy" id="1329262"/>
    <lineage>
        <taxon>Bacteria</taxon>
        <taxon>Bacillati</taxon>
        <taxon>Bacillota</taxon>
        <taxon>Clostridia</taxon>
        <taxon>Lachnospirales</taxon>
        <taxon>Lachnospiraceae</taxon>
        <taxon>Mobilisporobacter</taxon>
    </lineage>
</organism>
<evidence type="ECO:0000259" key="2">
    <source>
        <dbReference type="Pfam" id="PF13750"/>
    </source>
</evidence>
<reference evidence="3 4" key="1">
    <citation type="submission" date="2018-11" db="EMBL/GenBank/DDBJ databases">
        <title>Genomic Encyclopedia of Type Strains, Phase IV (KMG-IV): sequencing the most valuable type-strain genomes for metagenomic binning, comparative biology and taxonomic classification.</title>
        <authorList>
            <person name="Goeker M."/>
        </authorList>
    </citation>
    <scope>NUCLEOTIDE SEQUENCE [LARGE SCALE GENOMIC DNA]</scope>
    <source>
        <strain evidence="3 4">DSM 26537</strain>
    </source>
</reference>
<gene>
    <name evidence="3" type="ORF">EDD66_104261</name>
</gene>
<keyword evidence="1" id="KW-0812">Transmembrane</keyword>
<dbReference type="Pfam" id="PF13750">
    <property type="entry name" value="Big_3_3"/>
    <property type="match status" value="1"/>
</dbReference>
<evidence type="ECO:0000313" key="3">
    <source>
        <dbReference type="EMBL" id="ROR28673.1"/>
    </source>
</evidence>
<feature type="transmembrane region" description="Helical" evidence="1">
    <location>
        <begin position="12"/>
        <end position="33"/>
    </location>
</feature>
<keyword evidence="1" id="KW-1133">Transmembrane helix</keyword>
<dbReference type="RefSeq" id="WP_123609167.1">
    <property type="nucleotide sequence ID" value="NZ_RJVG01000004.1"/>
</dbReference>
<evidence type="ECO:0000256" key="1">
    <source>
        <dbReference type="SAM" id="Phobius"/>
    </source>
</evidence>
<dbReference type="Proteomes" id="UP000273083">
    <property type="component" value="Unassembled WGS sequence"/>
</dbReference>